<evidence type="ECO:0000259" key="4">
    <source>
        <dbReference type="PROSITE" id="PS50987"/>
    </source>
</evidence>
<evidence type="ECO:0000256" key="3">
    <source>
        <dbReference type="ARBA" id="ARBA00023163"/>
    </source>
</evidence>
<comment type="caution">
    <text evidence="5">The sequence shown here is derived from an EMBL/GenBank/DDBJ whole genome shotgun (WGS) entry which is preliminary data.</text>
</comment>
<evidence type="ECO:0000313" key="5">
    <source>
        <dbReference type="EMBL" id="HAR55173.1"/>
    </source>
</evidence>
<keyword evidence="1" id="KW-0805">Transcription regulation</keyword>
<dbReference type="InterPro" id="IPR051011">
    <property type="entry name" value="Metal_resp_trans_reg"/>
</dbReference>
<dbReference type="GO" id="GO:0003700">
    <property type="term" value="F:DNA-binding transcription factor activity"/>
    <property type="evidence" value="ECO:0007669"/>
    <property type="project" value="InterPro"/>
</dbReference>
<dbReference type="GO" id="GO:0003677">
    <property type="term" value="F:DNA binding"/>
    <property type="evidence" value="ECO:0007669"/>
    <property type="project" value="UniProtKB-KW"/>
</dbReference>
<dbReference type="PANTHER" id="PTHR43132:SF2">
    <property type="entry name" value="ARSENICAL RESISTANCE OPERON REPRESSOR ARSR-RELATED"/>
    <property type="match status" value="1"/>
</dbReference>
<gene>
    <name evidence="5" type="ORF">DCR58_00155</name>
</gene>
<name>A0A348WKW1_9GAMM</name>
<keyword evidence="2" id="KW-0238">DNA-binding</keyword>
<dbReference type="RefSeq" id="WP_006956050.1">
    <property type="nucleotide sequence ID" value="NZ_DAIRLQ010000004.1"/>
</dbReference>
<dbReference type="InterPro" id="IPR011991">
    <property type="entry name" value="ArsR-like_HTH"/>
</dbReference>
<dbReference type="InterPro" id="IPR036390">
    <property type="entry name" value="WH_DNA-bd_sf"/>
</dbReference>
<dbReference type="NCBIfam" id="NF033789">
    <property type="entry name" value="repress_SdpR"/>
    <property type="match status" value="1"/>
</dbReference>
<reference evidence="5 6" key="1">
    <citation type="journal article" date="2018" name="Nat. Biotechnol.">
        <title>A standardized bacterial taxonomy based on genome phylogeny substantially revises the tree of life.</title>
        <authorList>
            <person name="Parks D.H."/>
            <person name="Chuvochina M."/>
            <person name="Waite D.W."/>
            <person name="Rinke C."/>
            <person name="Skarshewski A."/>
            <person name="Chaumeil P.A."/>
            <person name="Hugenholtz P."/>
        </authorList>
    </citation>
    <scope>NUCLEOTIDE SEQUENCE [LARGE SCALE GENOMIC DNA]</scope>
    <source>
        <strain evidence="5">UBA9360</strain>
    </source>
</reference>
<dbReference type="NCBIfam" id="NF033788">
    <property type="entry name" value="HTH_metalloreg"/>
    <property type="match status" value="1"/>
</dbReference>
<dbReference type="PROSITE" id="PS50987">
    <property type="entry name" value="HTH_ARSR_2"/>
    <property type="match status" value="1"/>
</dbReference>
<dbReference type="EMBL" id="DMUP01000005">
    <property type="protein sequence ID" value="HAR55173.1"/>
    <property type="molecule type" value="Genomic_DNA"/>
</dbReference>
<evidence type="ECO:0000313" key="6">
    <source>
        <dbReference type="Proteomes" id="UP000262878"/>
    </source>
</evidence>
<keyword evidence="3" id="KW-0804">Transcription</keyword>
<dbReference type="Pfam" id="PF12840">
    <property type="entry name" value="HTH_20"/>
    <property type="match status" value="1"/>
</dbReference>
<dbReference type="Proteomes" id="UP000262878">
    <property type="component" value="Unassembled WGS sequence"/>
</dbReference>
<dbReference type="InterPro" id="IPR001845">
    <property type="entry name" value="HTH_ArsR_DNA-bd_dom"/>
</dbReference>
<proteinExistence type="predicted"/>
<feature type="domain" description="HTH arsR-type" evidence="4">
    <location>
        <begin position="1"/>
        <end position="91"/>
    </location>
</feature>
<dbReference type="PANTHER" id="PTHR43132">
    <property type="entry name" value="ARSENICAL RESISTANCE OPERON REPRESSOR ARSR-RELATED"/>
    <property type="match status" value="1"/>
</dbReference>
<dbReference type="Gene3D" id="1.10.10.10">
    <property type="entry name" value="Winged helix-like DNA-binding domain superfamily/Winged helix DNA-binding domain"/>
    <property type="match status" value="1"/>
</dbReference>
<dbReference type="AlphaFoldDB" id="A0A348WKW1"/>
<sequence>MKQQLVFKALADGTRRDILRVLRSGSKSAGELSEEFSITKASLSHHLALLLSAELVRRERRGQQLIYSLNSSVAEEVMAILFGLFSHKEDS</sequence>
<dbReference type="SUPFAM" id="SSF46785">
    <property type="entry name" value="Winged helix' DNA-binding domain"/>
    <property type="match status" value="1"/>
</dbReference>
<dbReference type="STRING" id="314276.OS145_07317"/>
<dbReference type="CDD" id="cd00090">
    <property type="entry name" value="HTH_ARSR"/>
    <property type="match status" value="1"/>
</dbReference>
<dbReference type="InterPro" id="IPR047796">
    <property type="entry name" value="SdpR-like_repress"/>
</dbReference>
<dbReference type="PRINTS" id="PR00778">
    <property type="entry name" value="HTHARSR"/>
</dbReference>
<organism evidence="5 6">
    <name type="scientific">Idiomarina baltica</name>
    <dbReference type="NCBI Taxonomy" id="190892"/>
    <lineage>
        <taxon>Bacteria</taxon>
        <taxon>Pseudomonadati</taxon>
        <taxon>Pseudomonadota</taxon>
        <taxon>Gammaproteobacteria</taxon>
        <taxon>Alteromonadales</taxon>
        <taxon>Idiomarinaceae</taxon>
        <taxon>Idiomarina</taxon>
    </lineage>
</organism>
<accession>A0A348WKW1</accession>
<dbReference type="InterPro" id="IPR036388">
    <property type="entry name" value="WH-like_DNA-bd_sf"/>
</dbReference>
<evidence type="ECO:0000256" key="1">
    <source>
        <dbReference type="ARBA" id="ARBA00023015"/>
    </source>
</evidence>
<protein>
    <submittedName>
        <fullName evidence="5">ArsR family transcriptional regulator</fullName>
    </submittedName>
</protein>
<evidence type="ECO:0000256" key="2">
    <source>
        <dbReference type="ARBA" id="ARBA00023125"/>
    </source>
</evidence>
<dbReference type="SMART" id="SM00418">
    <property type="entry name" value="HTH_ARSR"/>
    <property type="match status" value="1"/>
</dbReference>